<dbReference type="GO" id="GO:0043565">
    <property type="term" value="F:sequence-specific DNA binding"/>
    <property type="evidence" value="ECO:0007669"/>
    <property type="project" value="InterPro"/>
</dbReference>
<dbReference type="CDD" id="cd03137">
    <property type="entry name" value="GATase1_AraC_1"/>
    <property type="match status" value="1"/>
</dbReference>
<dbReference type="Pfam" id="PF12833">
    <property type="entry name" value="HTH_18"/>
    <property type="match status" value="1"/>
</dbReference>
<sequence length="319" mass="34698">MFRSVVVLALDNVAAFELGVLAEVFGTDRTADGFPGYRFDVCTADGQPVRSRSGFLLTPHADLTPVEDADLVAVPAHTEGAGVPAPVLAALRRAADRGAWVFSVCSGAFVLGEAGLLDGRDCTTHWRHVDELQRRFPAARVRCNSLYVQDGRLLTSAGTAAGIDACLHLVRQEHGSATATRLARRMVVPPHRDGGQSQYVEAPIPKAPEAPTLEPVLEWLMGHLDRAVTVDELAARAGMAPRTFARRFRAETGTTPHDWLTNQRVLLARRLLEETRLSVESVAGQAGFGDAAALRHHFTRRVGTTPHAYRTTFRERVEA</sequence>
<dbReference type="InterPro" id="IPR018060">
    <property type="entry name" value="HTH_AraC"/>
</dbReference>
<proteinExistence type="predicted"/>
<keyword evidence="1" id="KW-0805">Transcription regulation</keyword>
<keyword evidence="5" id="KW-1185">Reference proteome</keyword>
<dbReference type="AlphaFoldDB" id="A0A1C6VMT4"/>
<dbReference type="OrthoDB" id="4110300at2"/>
<dbReference type="InterPro" id="IPR009057">
    <property type="entry name" value="Homeodomain-like_sf"/>
</dbReference>
<name>A0A1C6VMT4_9ACTN</name>
<evidence type="ECO:0000256" key="2">
    <source>
        <dbReference type="ARBA" id="ARBA00023163"/>
    </source>
</evidence>
<dbReference type="PROSITE" id="PS01124">
    <property type="entry name" value="HTH_ARAC_FAMILY_2"/>
    <property type="match status" value="1"/>
</dbReference>
<dbReference type="PANTHER" id="PTHR43130">
    <property type="entry name" value="ARAC-FAMILY TRANSCRIPTIONAL REGULATOR"/>
    <property type="match status" value="1"/>
</dbReference>
<dbReference type="RefSeq" id="WP_091126128.1">
    <property type="nucleotide sequence ID" value="NZ_FMHY01000002.1"/>
</dbReference>
<dbReference type="Pfam" id="PF01965">
    <property type="entry name" value="DJ-1_PfpI"/>
    <property type="match status" value="1"/>
</dbReference>
<dbReference type="Proteomes" id="UP000199696">
    <property type="component" value="Unassembled WGS sequence"/>
</dbReference>
<evidence type="ECO:0000256" key="1">
    <source>
        <dbReference type="ARBA" id="ARBA00023015"/>
    </source>
</evidence>
<evidence type="ECO:0000259" key="3">
    <source>
        <dbReference type="PROSITE" id="PS01124"/>
    </source>
</evidence>
<evidence type="ECO:0000313" key="5">
    <source>
        <dbReference type="Proteomes" id="UP000199696"/>
    </source>
</evidence>
<accession>A0A1C6VMT4</accession>
<dbReference type="Gene3D" id="3.40.50.880">
    <property type="match status" value="1"/>
</dbReference>
<dbReference type="Gene3D" id="1.10.10.60">
    <property type="entry name" value="Homeodomain-like"/>
    <property type="match status" value="1"/>
</dbReference>
<feature type="domain" description="HTH araC/xylS-type" evidence="3">
    <location>
        <begin position="214"/>
        <end position="312"/>
    </location>
</feature>
<dbReference type="SUPFAM" id="SSF46689">
    <property type="entry name" value="Homeodomain-like"/>
    <property type="match status" value="2"/>
</dbReference>
<keyword evidence="2" id="KW-0804">Transcription</keyword>
<dbReference type="SMART" id="SM00342">
    <property type="entry name" value="HTH_ARAC"/>
    <property type="match status" value="1"/>
</dbReference>
<dbReference type="PANTHER" id="PTHR43130:SF3">
    <property type="entry name" value="HTH-TYPE TRANSCRIPTIONAL REGULATOR RV1931C"/>
    <property type="match status" value="1"/>
</dbReference>
<dbReference type="GO" id="GO:0003700">
    <property type="term" value="F:DNA-binding transcription factor activity"/>
    <property type="evidence" value="ECO:0007669"/>
    <property type="project" value="InterPro"/>
</dbReference>
<gene>
    <name evidence="4" type="ORF">GA0070604_6021</name>
</gene>
<protein>
    <submittedName>
        <fullName evidence="4">Transcriptional regulator, AraC family with amidase-like domain</fullName>
    </submittedName>
</protein>
<dbReference type="STRING" id="227316.GA0070604_6021"/>
<dbReference type="InterPro" id="IPR002818">
    <property type="entry name" value="DJ-1/PfpI"/>
</dbReference>
<evidence type="ECO:0000313" key="4">
    <source>
        <dbReference type="EMBL" id="SCL67537.1"/>
    </source>
</evidence>
<reference evidence="5" key="1">
    <citation type="submission" date="2016-06" db="EMBL/GenBank/DDBJ databases">
        <authorList>
            <person name="Varghese N."/>
            <person name="Submissions Spin"/>
        </authorList>
    </citation>
    <scope>NUCLEOTIDE SEQUENCE [LARGE SCALE GENOMIC DNA]</scope>
    <source>
        <strain evidence="5">DSM 44814</strain>
    </source>
</reference>
<dbReference type="SUPFAM" id="SSF52317">
    <property type="entry name" value="Class I glutamine amidotransferase-like"/>
    <property type="match status" value="1"/>
</dbReference>
<dbReference type="InterPro" id="IPR052158">
    <property type="entry name" value="INH-QAR"/>
</dbReference>
<dbReference type="InterPro" id="IPR029062">
    <property type="entry name" value="Class_I_gatase-like"/>
</dbReference>
<organism evidence="4 5">
    <name type="scientific">Micromonospora eburnea</name>
    <dbReference type="NCBI Taxonomy" id="227316"/>
    <lineage>
        <taxon>Bacteria</taxon>
        <taxon>Bacillati</taxon>
        <taxon>Actinomycetota</taxon>
        <taxon>Actinomycetes</taxon>
        <taxon>Micromonosporales</taxon>
        <taxon>Micromonosporaceae</taxon>
        <taxon>Micromonospora</taxon>
    </lineage>
</organism>
<dbReference type="EMBL" id="FMHY01000002">
    <property type="protein sequence ID" value="SCL67537.1"/>
    <property type="molecule type" value="Genomic_DNA"/>
</dbReference>